<dbReference type="EMBL" id="MGGW01000005">
    <property type="protein sequence ID" value="OGM55075.1"/>
    <property type="molecule type" value="Genomic_DNA"/>
</dbReference>
<dbReference type="GO" id="GO:0016491">
    <property type="term" value="F:oxidoreductase activity"/>
    <property type="evidence" value="ECO:0007669"/>
    <property type="project" value="InterPro"/>
</dbReference>
<name>A0A1F8AV26_9BACT</name>
<dbReference type="SUPFAM" id="SSF55469">
    <property type="entry name" value="FMN-dependent nitroreductase-like"/>
    <property type="match status" value="1"/>
</dbReference>
<dbReference type="AlphaFoldDB" id="A0A1F8AV26"/>
<organism evidence="1 2">
    <name type="scientific">Candidatus Woesebacteria bacterium RIFCSPHIGHO2_12_FULL_41_24</name>
    <dbReference type="NCBI Taxonomy" id="1802510"/>
    <lineage>
        <taxon>Bacteria</taxon>
        <taxon>Candidatus Woeseibacteriota</taxon>
    </lineage>
</organism>
<dbReference type="Gene3D" id="3.40.109.10">
    <property type="entry name" value="NADH Oxidase"/>
    <property type="match status" value="2"/>
</dbReference>
<evidence type="ECO:0000313" key="1">
    <source>
        <dbReference type="EMBL" id="OGM55075.1"/>
    </source>
</evidence>
<reference evidence="1 2" key="1">
    <citation type="journal article" date="2016" name="Nat. Commun.">
        <title>Thousands of microbial genomes shed light on interconnected biogeochemical processes in an aquifer system.</title>
        <authorList>
            <person name="Anantharaman K."/>
            <person name="Brown C.T."/>
            <person name="Hug L.A."/>
            <person name="Sharon I."/>
            <person name="Castelle C.J."/>
            <person name="Probst A.J."/>
            <person name="Thomas B.C."/>
            <person name="Singh A."/>
            <person name="Wilkins M.J."/>
            <person name="Karaoz U."/>
            <person name="Brodie E.L."/>
            <person name="Williams K.H."/>
            <person name="Hubbard S.S."/>
            <person name="Banfield J.F."/>
        </authorList>
    </citation>
    <scope>NUCLEOTIDE SEQUENCE [LARGE SCALE GENOMIC DNA]</scope>
</reference>
<sequence length="342" mass="39151">MADNFRAWDIKLNQFNRLKLEEEKIKFLLEFAIRAPSTHNSQPWLFKLGDSSCDIYLNPEKRLPKADPTERDIFISLGCCIENLIIVSGYYGVLKQVKFYNKNSKNLVAKIVFDFLSPRKEIKSLKGLVTAITYRSNSRGLFNSKKIESRIINRIKKILGGFDLKIHCIDDRETIVKLAGYTAKGLLMAHSDKEFRKEMADWIIGNNSSRLEGIPTYSMKVPNIISPIFPLLIKQINLGKILSRLNFKSIASAPLVCVITAKKNSSRNWLKVGQLAERVMLELNKNNIKTSIYLASVEMDGLYRKVMNVLGTTYKPQFVFCAGYMDEKFKPTPRIPLEEKIL</sequence>
<comment type="caution">
    <text evidence="1">The sequence shown here is derived from an EMBL/GenBank/DDBJ whole genome shotgun (WGS) entry which is preliminary data.</text>
</comment>
<evidence type="ECO:0000313" key="2">
    <source>
        <dbReference type="Proteomes" id="UP000178603"/>
    </source>
</evidence>
<dbReference type="InterPro" id="IPR000415">
    <property type="entry name" value="Nitroreductase-like"/>
</dbReference>
<accession>A0A1F8AV26</accession>
<proteinExistence type="predicted"/>
<dbReference type="Proteomes" id="UP000178603">
    <property type="component" value="Unassembled WGS sequence"/>
</dbReference>
<gene>
    <name evidence="1" type="ORF">A3E44_04105</name>
</gene>
<protein>
    <submittedName>
        <fullName evidence="1">Uncharacterized protein</fullName>
    </submittedName>
</protein>